<reference evidence="3" key="1">
    <citation type="submission" date="2025-08" db="UniProtKB">
        <authorList>
            <consortium name="RefSeq"/>
        </authorList>
    </citation>
    <scope>IDENTIFICATION</scope>
</reference>
<keyword evidence="2" id="KW-1185">Reference proteome</keyword>
<dbReference type="Proteomes" id="UP001652582">
    <property type="component" value="Chromosome 24"/>
</dbReference>
<dbReference type="InterPro" id="IPR036846">
    <property type="entry name" value="GM2-AP_sf"/>
</dbReference>
<gene>
    <name evidence="3" type="primary">LOC112054906</name>
</gene>
<organism evidence="2 3">
    <name type="scientific">Bicyclus anynana</name>
    <name type="common">Squinting bush brown butterfly</name>
    <dbReference type="NCBI Taxonomy" id="110368"/>
    <lineage>
        <taxon>Eukaryota</taxon>
        <taxon>Metazoa</taxon>
        <taxon>Ecdysozoa</taxon>
        <taxon>Arthropoda</taxon>
        <taxon>Hexapoda</taxon>
        <taxon>Insecta</taxon>
        <taxon>Pterygota</taxon>
        <taxon>Neoptera</taxon>
        <taxon>Endopterygota</taxon>
        <taxon>Lepidoptera</taxon>
        <taxon>Glossata</taxon>
        <taxon>Ditrysia</taxon>
        <taxon>Papilionoidea</taxon>
        <taxon>Nymphalidae</taxon>
        <taxon>Satyrinae</taxon>
        <taxon>Satyrini</taxon>
        <taxon>Mycalesina</taxon>
        <taxon>Bicyclus</taxon>
    </lineage>
</organism>
<evidence type="ECO:0000313" key="3">
    <source>
        <dbReference type="RefSeq" id="XP_052744859.1"/>
    </source>
</evidence>
<dbReference type="RefSeq" id="XP_052744859.1">
    <property type="nucleotide sequence ID" value="XM_052888899.1"/>
</dbReference>
<name>A0ABM3M0K8_BICAN</name>
<sequence length="201" mass="23223">MLHSMDCYNKSGGNIISQQYTLNFDSPIYLCSDEESQAYIDTSEVQVKRYNETTVVMTGIFKLLKAFEQGTMIEIIAEKEAGGVYEMVFSHEICNICKELTNPESLYKTYMGYFGFPAECPFEPVSHQYIHWRPQYSVITNFQNDYNINDLVTDTEALPLNIATEGRYQVTMNMYKSDEDKCLEDKEFLACLKLDFLVETV</sequence>
<accession>A0ABM3M0K8</accession>
<protein>
    <submittedName>
        <fullName evidence="3">Uncharacterized protein LOC112054906</fullName>
    </submittedName>
</protein>
<proteinExistence type="predicted"/>
<evidence type="ECO:0000256" key="1">
    <source>
        <dbReference type="ARBA" id="ARBA00022729"/>
    </source>
</evidence>
<evidence type="ECO:0000313" key="2">
    <source>
        <dbReference type="Proteomes" id="UP001652582"/>
    </source>
</evidence>
<dbReference type="GeneID" id="112054906"/>
<keyword evidence="1" id="KW-0732">Signal</keyword>
<dbReference type="Gene3D" id="2.70.220.10">
    <property type="entry name" value="Ganglioside GM2 activator"/>
    <property type="match status" value="1"/>
</dbReference>